<gene>
    <name evidence="6" type="ORF">I585_00655</name>
    <name evidence="5" type="ORF">UAI_00724</name>
</gene>
<dbReference type="Pfam" id="PF13649">
    <property type="entry name" value="Methyltransf_25"/>
    <property type="match status" value="1"/>
</dbReference>
<dbReference type="GO" id="GO:0046498">
    <property type="term" value="P:S-adenosylhomocysteine metabolic process"/>
    <property type="evidence" value="ECO:0007669"/>
    <property type="project" value="TreeGrafter"/>
</dbReference>
<dbReference type="eggNOG" id="COG2226">
    <property type="taxonomic scope" value="Bacteria"/>
</dbReference>
<keyword evidence="2" id="KW-0808">Transferase</keyword>
<accession>R2RAD9</accession>
<name>R2RAD9_9ENTE</name>
<dbReference type="OrthoDB" id="9811589at2"/>
<protein>
    <recommendedName>
        <fullName evidence="4">Methyltransferase domain-containing protein</fullName>
    </recommendedName>
</protein>
<dbReference type="InterPro" id="IPR014369">
    <property type="entry name" value="Gly/Sar_N_MeTrfase"/>
</dbReference>
<dbReference type="GO" id="GO:0051289">
    <property type="term" value="P:protein homotetramerization"/>
    <property type="evidence" value="ECO:0007669"/>
    <property type="project" value="TreeGrafter"/>
</dbReference>
<dbReference type="InterPro" id="IPR041698">
    <property type="entry name" value="Methyltransf_25"/>
</dbReference>
<dbReference type="GO" id="GO:0017174">
    <property type="term" value="F:glycine N-methyltransferase activity"/>
    <property type="evidence" value="ECO:0007669"/>
    <property type="project" value="InterPro"/>
</dbReference>
<dbReference type="GO" id="GO:0006111">
    <property type="term" value="P:regulation of gluconeogenesis"/>
    <property type="evidence" value="ECO:0007669"/>
    <property type="project" value="TreeGrafter"/>
</dbReference>
<evidence type="ECO:0000313" key="8">
    <source>
        <dbReference type="Proteomes" id="UP000014148"/>
    </source>
</evidence>
<dbReference type="GO" id="GO:0042802">
    <property type="term" value="F:identical protein binding"/>
    <property type="evidence" value="ECO:0007669"/>
    <property type="project" value="TreeGrafter"/>
</dbReference>
<dbReference type="Gene3D" id="3.40.50.150">
    <property type="entry name" value="Vaccinia Virus protein VP39"/>
    <property type="match status" value="1"/>
</dbReference>
<dbReference type="CDD" id="cd02440">
    <property type="entry name" value="AdoMet_MTases"/>
    <property type="match status" value="1"/>
</dbReference>
<dbReference type="GO" id="GO:0032259">
    <property type="term" value="P:methylation"/>
    <property type="evidence" value="ECO:0007669"/>
    <property type="project" value="UniProtKB-KW"/>
</dbReference>
<sequence>MEDKYRTFAYDYDEFGEINEYLGAEKVFFENLFSEFGIQNVLDCACGTGQHLYMLSEMGLDVAGSDYSEAMLEMAEKNLAARGKELPLQQCDFRYLEKVYTEKFDAVVCLTTALPHLHSETDLITALKSMKARLSDKGMLILTQGTTHYNLSLPAIEVVVNREDFSRVFVKEQDDQFQTIHVLDLYHSTKRMESNQYDIVYKIILDEEYRSLLTNAGFNQIQIYGDYDRSPYDQKSKRLVVVAR</sequence>
<reference evidence="5 7" key="1">
    <citation type="submission" date="2013-02" db="EMBL/GenBank/DDBJ databases">
        <title>The Genome Sequence of Enterococcus malodoratus ATCC_43197.</title>
        <authorList>
            <consortium name="The Broad Institute Genome Sequencing Platform"/>
            <consortium name="The Broad Institute Genome Sequencing Center for Infectious Disease"/>
            <person name="Earl A.M."/>
            <person name="Gilmore M.S."/>
            <person name="Lebreton F."/>
            <person name="Walker B."/>
            <person name="Young S.K."/>
            <person name="Zeng Q."/>
            <person name="Gargeya S."/>
            <person name="Fitzgerald M."/>
            <person name="Haas B."/>
            <person name="Abouelleil A."/>
            <person name="Alvarado L."/>
            <person name="Arachchi H.M."/>
            <person name="Berlin A.M."/>
            <person name="Chapman S.B."/>
            <person name="Dewar J."/>
            <person name="Goldberg J."/>
            <person name="Griggs A."/>
            <person name="Gujja S."/>
            <person name="Hansen M."/>
            <person name="Howarth C."/>
            <person name="Imamovic A."/>
            <person name="Larimer J."/>
            <person name="McCowan C."/>
            <person name="Murphy C."/>
            <person name="Neiman D."/>
            <person name="Pearson M."/>
            <person name="Priest M."/>
            <person name="Roberts A."/>
            <person name="Saif S."/>
            <person name="Shea T."/>
            <person name="Sisk P."/>
            <person name="Sykes S."/>
            <person name="Wortman J."/>
            <person name="Nusbaum C."/>
            <person name="Birren B."/>
        </authorList>
    </citation>
    <scope>NUCLEOTIDE SEQUENCE [LARGE SCALE GENOMIC DNA]</scope>
    <source>
        <strain evidence="5 7">ATCC 43197</strain>
    </source>
</reference>
<evidence type="ECO:0000313" key="7">
    <source>
        <dbReference type="Proteomes" id="UP000013783"/>
    </source>
</evidence>
<evidence type="ECO:0000256" key="2">
    <source>
        <dbReference type="ARBA" id="ARBA00022679"/>
    </source>
</evidence>
<dbReference type="InterPro" id="IPR029063">
    <property type="entry name" value="SAM-dependent_MTases_sf"/>
</dbReference>
<evidence type="ECO:0000313" key="5">
    <source>
        <dbReference type="EMBL" id="EOH80685.1"/>
    </source>
</evidence>
<evidence type="ECO:0000313" key="6">
    <source>
        <dbReference type="EMBL" id="EOT69194.1"/>
    </source>
</evidence>
<dbReference type="EMBL" id="AJAK01000007">
    <property type="protein sequence ID" value="EOH80685.1"/>
    <property type="molecule type" value="Genomic_DNA"/>
</dbReference>
<keyword evidence="3" id="KW-0949">S-adenosyl-L-methionine</keyword>
<evidence type="ECO:0000256" key="3">
    <source>
        <dbReference type="ARBA" id="ARBA00022691"/>
    </source>
</evidence>
<keyword evidence="1" id="KW-0489">Methyltransferase</keyword>
<dbReference type="GO" id="GO:1901052">
    <property type="term" value="P:sarcosine metabolic process"/>
    <property type="evidence" value="ECO:0007669"/>
    <property type="project" value="TreeGrafter"/>
</dbReference>
<comment type="caution">
    <text evidence="5">The sequence shown here is derived from an EMBL/GenBank/DDBJ whole genome shotgun (WGS) entry which is preliminary data.</text>
</comment>
<evidence type="ECO:0000256" key="1">
    <source>
        <dbReference type="ARBA" id="ARBA00022603"/>
    </source>
</evidence>
<dbReference type="Gene3D" id="2.20.25.110">
    <property type="entry name" value="S-adenosyl-L-methionine-dependent methyltransferases"/>
    <property type="match status" value="1"/>
</dbReference>
<dbReference type="EMBL" id="ASWA01000002">
    <property type="protein sequence ID" value="EOT69194.1"/>
    <property type="molecule type" value="Genomic_DNA"/>
</dbReference>
<evidence type="ECO:0000259" key="4">
    <source>
        <dbReference type="Pfam" id="PF13649"/>
    </source>
</evidence>
<dbReference type="SUPFAM" id="SSF53335">
    <property type="entry name" value="S-adenosyl-L-methionine-dependent methyltransferases"/>
    <property type="match status" value="1"/>
</dbReference>
<dbReference type="GO" id="GO:0006730">
    <property type="term" value="P:one-carbon metabolic process"/>
    <property type="evidence" value="ECO:0007669"/>
    <property type="project" value="TreeGrafter"/>
</dbReference>
<dbReference type="GO" id="GO:0016594">
    <property type="term" value="F:glycine binding"/>
    <property type="evidence" value="ECO:0007669"/>
    <property type="project" value="TreeGrafter"/>
</dbReference>
<dbReference type="STRING" id="71451.RV07_GL000685"/>
<dbReference type="Proteomes" id="UP000013783">
    <property type="component" value="Unassembled WGS sequence"/>
</dbReference>
<dbReference type="PANTHER" id="PTHR16458:SF2">
    <property type="entry name" value="GLYCINE N-METHYLTRANSFERASE"/>
    <property type="match status" value="1"/>
</dbReference>
<dbReference type="GO" id="GO:1904047">
    <property type="term" value="F:S-adenosyl-L-methionine binding"/>
    <property type="evidence" value="ECO:0007669"/>
    <property type="project" value="TreeGrafter"/>
</dbReference>
<dbReference type="PANTHER" id="PTHR16458">
    <property type="entry name" value="GLYCINE N-METHYLTRANSFERASE"/>
    <property type="match status" value="1"/>
</dbReference>
<dbReference type="PATRIC" id="fig|1158601.3.peg.703"/>
<dbReference type="Proteomes" id="UP000014148">
    <property type="component" value="Unassembled WGS sequence"/>
</dbReference>
<reference evidence="6 8" key="2">
    <citation type="submission" date="2013-03" db="EMBL/GenBank/DDBJ databases">
        <title>The Genome Sequence of Enterococcus malodoratus ATCC_43197 (PacBio/Illumina hybrid assembly).</title>
        <authorList>
            <consortium name="The Broad Institute Genomics Platform"/>
            <consortium name="The Broad Institute Genome Sequencing Center for Infectious Disease"/>
            <person name="Earl A."/>
            <person name="Russ C."/>
            <person name="Gilmore M."/>
            <person name="Surin D."/>
            <person name="Walker B."/>
            <person name="Young S."/>
            <person name="Zeng Q."/>
            <person name="Gargeya S."/>
            <person name="Fitzgerald M."/>
            <person name="Haas B."/>
            <person name="Abouelleil A."/>
            <person name="Allen A.W."/>
            <person name="Alvarado L."/>
            <person name="Arachchi H.M."/>
            <person name="Berlin A.M."/>
            <person name="Chapman S.B."/>
            <person name="Gainer-Dewar J."/>
            <person name="Goldberg J."/>
            <person name="Griggs A."/>
            <person name="Gujja S."/>
            <person name="Hansen M."/>
            <person name="Howarth C."/>
            <person name="Imamovic A."/>
            <person name="Ireland A."/>
            <person name="Larimer J."/>
            <person name="McCowan C."/>
            <person name="Murphy C."/>
            <person name="Pearson M."/>
            <person name="Poon T.W."/>
            <person name="Priest M."/>
            <person name="Roberts A."/>
            <person name="Saif S."/>
            <person name="Shea T."/>
            <person name="Sisk P."/>
            <person name="Sykes S."/>
            <person name="Wortman J."/>
            <person name="Nusbaum C."/>
            <person name="Birren B."/>
        </authorList>
    </citation>
    <scope>NUCLEOTIDE SEQUENCE [LARGE SCALE GENOMIC DNA]</scope>
    <source>
        <strain evidence="6 8">ATCC 43197</strain>
    </source>
</reference>
<dbReference type="RefSeq" id="WP_010739605.1">
    <property type="nucleotide sequence ID" value="NZ_KB946249.1"/>
</dbReference>
<dbReference type="AlphaFoldDB" id="R2RAD9"/>
<keyword evidence="8" id="KW-1185">Reference proteome</keyword>
<dbReference type="GO" id="GO:0005829">
    <property type="term" value="C:cytosol"/>
    <property type="evidence" value="ECO:0007669"/>
    <property type="project" value="TreeGrafter"/>
</dbReference>
<organism evidence="5 7">
    <name type="scientific">Enterococcus malodoratus ATCC 43197</name>
    <dbReference type="NCBI Taxonomy" id="1158601"/>
    <lineage>
        <taxon>Bacteria</taxon>
        <taxon>Bacillati</taxon>
        <taxon>Bacillota</taxon>
        <taxon>Bacilli</taxon>
        <taxon>Lactobacillales</taxon>
        <taxon>Enterococcaceae</taxon>
        <taxon>Enterococcus</taxon>
    </lineage>
</organism>
<dbReference type="GO" id="GO:0046500">
    <property type="term" value="P:S-adenosylmethionine metabolic process"/>
    <property type="evidence" value="ECO:0007669"/>
    <property type="project" value="TreeGrafter"/>
</dbReference>
<proteinExistence type="predicted"/>
<feature type="domain" description="Methyltransferase" evidence="4">
    <location>
        <begin position="41"/>
        <end position="138"/>
    </location>
</feature>